<evidence type="ECO:0000256" key="14">
    <source>
        <dbReference type="ARBA" id="ARBA00029692"/>
    </source>
</evidence>
<dbReference type="InterPro" id="IPR017375">
    <property type="entry name" value="PEX12"/>
</dbReference>
<dbReference type="Proteomes" id="UP001445076">
    <property type="component" value="Unassembled WGS sequence"/>
</dbReference>
<dbReference type="FunFam" id="3.30.40.10:FF:000634">
    <property type="entry name" value="Peroxisome assembly protein 12"/>
    <property type="match status" value="1"/>
</dbReference>
<evidence type="ECO:0000256" key="12">
    <source>
        <dbReference type="ARBA" id="ARBA00023136"/>
    </source>
</evidence>
<dbReference type="EMBL" id="JARKIK010000006">
    <property type="protein sequence ID" value="KAK8751134.1"/>
    <property type="molecule type" value="Genomic_DNA"/>
</dbReference>
<dbReference type="InterPro" id="IPR006845">
    <property type="entry name" value="Pex_N"/>
</dbReference>
<proteinExistence type="inferred from homology"/>
<comment type="pathway">
    <text evidence="2">Protein modification; protein ubiquitination.</text>
</comment>
<dbReference type="Gene3D" id="3.30.40.10">
    <property type="entry name" value="Zinc/RING finger domain, C3HC4 (zinc finger)"/>
    <property type="match status" value="1"/>
</dbReference>
<evidence type="ECO:0000256" key="11">
    <source>
        <dbReference type="ARBA" id="ARBA00022989"/>
    </source>
</evidence>
<reference evidence="17 18" key="1">
    <citation type="journal article" date="2024" name="BMC Genomics">
        <title>Genome assembly of redclaw crayfish (Cherax quadricarinatus) provides insights into its immune adaptation and hypoxia tolerance.</title>
        <authorList>
            <person name="Liu Z."/>
            <person name="Zheng J."/>
            <person name="Li H."/>
            <person name="Fang K."/>
            <person name="Wang S."/>
            <person name="He J."/>
            <person name="Zhou D."/>
            <person name="Weng S."/>
            <person name="Chi M."/>
            <person name="Gu Z."/>
            <person name="He J."/>
            <person name="Li F."/>
            <person name="Wang M."/>
        </authorList>
    </citation>
    <scope>NUCLEOTIDE SEQUENCE [LARGE SCALE GENOMIC DNA]</scope>
    <source>
        <strain evidence="17">ZL_2023a</strain>
    </source>
</reference>
<evidence type="ECO:0000256" key="1">
    <source>
        <dbReference type="ARBA" id="ARBA00004585"/>
    </source>
</evidence>
<dbReference type="GO" id="GO:1990429">
    <property type="term" value="C:peroxisomal importomer complex"/>
    <property type="evidence" value="ECO:0007669"/>
    <property type="project" value="TreeGrafter"/>
</dbReference>
<protein>
    <recommendedName>
        <fullName evidence="4">Peroxisome assembly protein 12</fullName>
    </recommendedName>
    <alternativeName>
        <fullName evidence="14">Peroxin-12</fullName>
    </alternativeName>
</protein>
<keyword evidence="13" id="KW-0576">Peroxisome</keyword>
<keyword evidence="6 15" id="KW-0812">Transmembrane</keyword>
<feature type="non-terminal residue" evidence="17">
    <location>
        <position position="197"/>
    </location>
</feature>
<dbReference type="AlphaFoldDB" id="A0AAW0YDY1"/>
<sequence>GWRNKLQKLVLKLWPALHFSWELLTLLFYVRYLIGKSRFHSPLLLMCGVRLANLDKEDYEIIDMRAEKMLSFRSIRNLQELAHWMIERVGSSLMNSLEVAAFFLQFLDWFYSSSNTPRSLTNQPIPPPPKTAGIQRISGLKTEDCPICLKTRRQDTVLSVSGYVFCYSCILLYVRREGKCPVTGYPASTAQLIRIYQ</sequence>
<dbReference type="GO" id="GO:0006513">
    <property type="term" value="P:protein monoubiquitination"/>
    <property type="evidence" value="ECO:0007669"/>
    <property type="project" value="TreeGrafter"/>
</dbReference>
<dbReference type="CDD" id="cd16451">
    <property type="entry name" value="mRING_PEX12"/>
    <property type="match status" value="1"/>
</dbReference>
<evidence type="ECO:0000256" key="6">
    <source>
        <dbReference type="ARBA" id="ARBA00022692"/>
    </source>
</evidence>
<feature type="non-terminal residue" evidence="17">
    <location>
        <position position="1"/>
    </location>
</feature>
<evidence type="ECO:0000313" key="17">
    <source>
        <dbReference type="EMBL" id="KAK8751134.1"/>
    </source>
</evidence>
<name>A0AAW0YDY1_CHEQU</name>
<feature type="transmembrane region" description="Helical" evidence="15">
    <location>
        <begin position="13"/>
        <end position="34"/>
    </location>
</feature>
<dbReference type="Pfam" id="PF04757">
    <property type="entry name" value="Pex2_Pex12"/>
    <property type="match status" value="1"/>
</dbReference>
<dbReference type="PANTHER" id="PTHR12888:SF0">
    <property type="entry name" value="PEROXISOME ASSEMBLY PROTEIN 12"/>
    <property type="match status" value="1"/>
</dbReference>
<evidence type="ECO:0000256" key="13">
    <source>
        <dbReference type="ARBA" id="ARBA00023140"/>
    </source>
</evidence>
<dbReference type="GO" id="GO:0005778">
    <property type="term" value="C:peroxisomal membrane"/>
    <property type="evidence" value="ECO:0007669"/>
    <property type="project" value="UniProtKB-SubCell"/>
</dbReference>
<evidence type="ECO:0000256" key="15">
    <source>
        <dbReference type="SAM" id="Phobius"/>
    </source>
</evidence>
<dbReference type="InterPro" id="IPR013083">
    <property type="entry name" value="Znf_RING/FYVE/PHD"/>
</dbReference>
<keyword evidence="12 15" id="KW-0472">Membrane</keyword>
<evidence type="ECO:0000256" key="8">
    <source>
        <dbReference type="ARBA" id="ARBA00022771"/>
    </source>
</evidence>
<evidence type="ECO:0000256" key="2">
    <source>
        <dbReference type="ARBA" id="ARBA00004906"/>
    </source>
</evidence>
<keyword evidence="10" id="KW-0653">Protein transport</keyword>
<keyword evidence="18" id="KW-1185">Reference proteome</keyword>
<dbReference type="GO" id="GO:0004842">
    <property type="term" value="F:ubiquitin-protein transferase activity"/>
    <property type="evidence" value="ECO:0007669"/>
    <property type="project" value="TreeGrafter"/>
</dbReference>
<evidence type="ECO:0000256" key="3">
    <source>
        <dbReference type="ARBA" id="ARBA00008704"/>
    </source>
</evidence>
<evidence type="ECO:0000256" key="7">
    <source>
        <dbReference type="ARBA" id="ARBA00022723"/>
    </source>
</evidence>
<keyword evidence="11 15" id="KW-1133">Transmembrane helix</keyword>
<keyword evidence="8" id="KW-0863">Zinc-finger</keyword>
<evidence type="ECO:0000256" key="4">
    <source>
        <dbReference type="ARBA" id="ARBA00018980"/>
    </source>
</evidence>
<evidence type="ECO:0000256" key="10">
    <source>
        <dbReference type="ARBA" id="ARBA00022927"/>
    </source>
</evidence>
<dbReference type="PANTHER" id="PTHR12888">
    <property type="entry name" value="PEROXISOME ASSEMBLY PROTEIN 12 PEROXIN-12"/>
    <property type="match status" value="1"/>
</dbReference>
<evidence type="ECO:0000256" key="9">
    <source>
        <dbReference type="ARBA" id="ARBA00022833"/>
    </source>
</evidence>
<organism evidence="17 18">
    <name type="scientific">Cherax quadricarinatus</name>
    <name type="common">Australian red claw crayfish</name>
    <dbReference type="NCBI Taxonomy" id="27406"/>
    <lineage>
        <taxon>Eukaryota</taxon>
        <taxon>Metazoa</taxon>
        <taxon>Ecdysozoa</taxon>
        <taxon>Arthropoda</taxon>
        <taxon>Crustacea</taxon>
        <taxon>Multicrustacea</taxon>
        <taxon>Malacostraca</taxon>
        <taxon>Eumalacostraca</taxon>
        <taxon>Eucarida</taxon>
        <taxon>Decapoda</taxon>
        <taxon>Pleocyemata</taxon>
        <taxon>Astacidea</taxon>
        <taxon>Parastacoidea</taxon>
        <taxon>Parastacidae</taxon>
        <taxon>Cherax</taxon>
    </lineage>
</organism>
<keyword evidence="7" id="KW-0479">Metal-binding</keyword>
<comment type="caution">
    <text evidence="17">The sequence shown here is derived from an EMBL/GenBank/DDBJ whole genome shotgun (WGS) entry which is preliminary data.</text>
</comment>
<gene>
    <name evidence="17" type="ORF">OTU49_013111</name>
</gene>
<keyword evidence="5" id="KW-0813">Transport</keyword>
<dbReference type="InterPro" id="IPR001841">
    <property type="entry name" value="Znf_RING"/>
</dbReference>
<accession>A0AAW0YDY1</accession>
<dbReference type="SUPFAM" id="SSF57850">
    <property type="entry name" value="RING/U-box"/>
    <property type="match status" value="1"/>
</dbReference>
<comment type="similarity">
    <text evidence="3">Belongs to the pex2/pex10/pex12 family.</text>
</comment>
<feature type="domain" description="RING-type" evidence="16">
    <location>
        <begin position="145"/>
        <end position="183"/>
    </location>
</feature>
<evidence type="ECO:0000259" key="16">
    <source>
        <dbReference type="SMART" id="SM00184"/>
    </source>
</evidence>
<comment type="subcellular location">
    <subcellularLocation>
        <location evidence="1">Peroxisome membrane</location>
        <topology evidence="1">Multi-pass membrane protein</topology>
    </subcellularLocation>
</comment>
<dbReference type="SMART" id="SM00184">
    <property type="entry name" value="RING"/>
    <property type="match status" value="1"/>
</dbReference>
<keyword evidence="9" id="KW-0862">Zinc</keyword>
<evidence type="ECO:0000256" key="5">
    <source>
        <dbReference type="ARBA" id="ARBA00022448"/>
    </source>
</evidence>
<evidence type="ECO:0000313" key="18">
    <source>
        <dbReference type="Proteomes" id="UP001445076"/>
    </source>
</evidence>
<dbReference type="GO" id="GO:0016558">
    <property type="term" value="P:protein import into peroxisome matrix"/>
    <property type="evidence" value="ECO:0007669"/>
    <property type="project" value="InterPro"/>
</dbReference>
<dbReference type="GO" id="GO:0008270">
    <property type="term" value="F:zinc ion binding"/>
    <property type="evidence" value="ECO:0007669"/>
    <property type="project" value="UniProtKB-KW"/>
</dbReference>